<sequence length="73" mass="8102">MPVMMASDCANIKAPDQPHKRKFDQLFSEVSKNASAKNSDDELCDDCLQIDLEGAFQIPDIGRKRHGVLVAEL</sequence>
<evidence type="ECO:0000313" key="1">
    <source>
        <dbReference type="EMBL" id="CAF9937453.1"/>
    </source>
</evidence>
<protein>
    <submittedName>
        <fullName evidence="1">Uncharacterized protein</fullName>
    </submittedName>
</protein>
<proteinExistence type="predicted"/>
<accession>A0A8H3GCK0</accession>
<dbReference type="EMBL" id="CAJPDR010000472">
    <property type="protein sequence ID" value="CAF9937453.1"/>
    <property type="molecule type" value="Genomic_DNA"/>
</dbReference>
<feature type="non-terminal residue" evidence="1">
    <location>
        <position position="73"/>
    </location>
</feature>
<reference evidence="1" key="1">
    <citation type="submission" date="2021-03" db="EMBL/GenBank/DDBJ databases">
        <authorList>
            <person name="Tagirdzhanova G."/>
        </authorList>
    </citation>
    <scope>NUCLEOTIDE SEQUENCE</scope>
</reference>
<gene>
    <name evidence="1" type="ORF">ALECFALPRED_007256</name>
</gene>
<dbReference type="AlphaFoldDB" id="A0A8H3GCK0"/>
<comment type="caution">
    <text evidence="1">The sequence shown here is derived from an EMBL/GenBank/DDBJ whole genome shotgun (WGS) entry which is preliminary data.</text>
</comment>
<name>A0A8H3GCK0_9LECA</name>
<evidence type="ECO:0000313" key="2">
    <source>
        <dbReference type="Proteomes" id="UP000664203"/>
    </source>
</evidence>
<dbReference type="Proteomes" id="UP000664203">
    <property type="component" value="Unassembled WGS sequence"/>
</dbReference>
<keyword evidence="2" id="KW-1185">Reference proteome</keyword>
<organism evidence="1 2">
    <name type="scientific">Alectoria fallacina</name>
    <dbReference type="NCBI Taxonomy" id="1903189"/>
    <lineage>
        <taxon>Eukaryota</taxon>
        <taxon>Fungi</taxon>
        <taxon>Dikarya</taxon>
        <taxon>Ascomycota</taxon>
        <taxon>Pezizomycotina</taxon>
        <taxon>Lecanoromycetes</taxon>
        <taxon>OSLEUM clade</taxon>
        <taxon>Lecanoromycetidae</taxon>
        <taxon>Lecanorales</taxon>
        <taxon>Lecanorineae</taxon>
        <taxon>Parmeliaceae</taxon>
        <taxon>Alectoria</taxon>
    </lineage>
</organism>